<dbReference type="PROSITE" id="PS51321">
    <property type="entry name" value="TFIIS_CENTRAL"/>
    <property type="match status" value="1"/>
</dbReference>
<evidence type="ECO:0000259" key="2">
    <source>
        <dbReference type="PROSITE" id="PS51321"/>
    </source>
</evidence>
<dbReference type="STRING" id="10181.G5AS26"/>
<accession>G5AS26</accession>
<feature type="compositionally biased region" description="Basic and acidic residues" evidence="1">
    <location>
        <begin position="42"/>
        <end position="59"/>
    </location>
</feature>
<feature type="region of interest" description="Disordered" evidence="1">
    <location>
        <begin position="42"/>
        <end position="97"/>
    </location>
</feature>
<dbReference type="GO" id="GO:0005634">
    <property type="term" value="C:nucleus"/>
    <property type="evidence" value="ECO:0007669"/>
    <property type="project" value="TreeGrafter"/>
</dbReference>
<feature type="compositionally biased region" description="Basic and acidic residues" evidence="1">
    <location>
        <begin position="74"/>
        <end position="86"/>
    </location>
</feature>
<dbReference type="PANTHER" id="PTHR11477">
    <property type="entry name" value="TRANSCRIPTION FACTOR S-II ZINC FINGER DOMAIN-CONTAINING PROTEIN"/>
    <property type="match status" value="1"/>
</dbReference>
<dbReference type="EMBL" id="JH166722">
    <property type="protein sequence ID" value="EHA99836.1"/>
    <property type="molecule type" value="Genomic_DNA"/>
</dbReference>
<proteinExistence type="predicted"/>
<evidence type="ECO:0000313" key="4">
    <source>
        <dbReference type="Proteomes" id="UP000006813"/>
    </source>
</evidence>
<evidence type="ECO:0000256" key="1">
    <source>
        <dbReference type="SAM" id="MobiDB-lite"/>
    </source>
</evidence>
<name>G5AS26_HETGA</name>
<evidence type="ECO:0000313" key="3">
    <source>
        <dbReference type="EMBL" id="EHA99836.1"/>
    </source>
</evidence>
<dbReference type="PANTHER" id="PTHR11477:SF10">
    <property type="entry name" value="PHD FINGER PROTEIN 3"/>
    <property type="match status" value="1"/>
</dbReference>
<dbReference type="Proteomes" id="UP000006813">
    <property type="component" value="Unassembled WGS sequence"/>
</dbReference>
<dbReference type="GO" id="GO:0006351">
    <property type="term" value="P:DNA-templated transcription"/>
    <property type="evidence" value="ECO:0007669"/>
    <property type="project" value="InterPro"/>
</dbReference>
<reference evidence="3 4" key="1">
    <citation type="journal article" date="2011" name="Nature">
        <title>Genome sequencing reveals insights into physiology and longevity of the naked mole rat.</title>
        <authorList>
            <person name="Kim E.B."/>
            <person name="Fang X."/>
            <person name="Fushan A.A."/>
            <person name="Huang Z."/>
            <person name="Lobanov A.V."/>
            <person name="Han L."/>
            <person name="Marino S.M."/>
            <person name="Sun X."/>
            <person name="Turanov A.A."/>
            <person name="Yang P."/>
            <person name="Yim S.H."/>
            <person name="Zhao X."/>
            <person name="Kasaikina M.V."/>
            <person name="Stoletzki N."/>
            <person name="Peng C."/>
            <person name="Polak P."/>
            <person name="Xiong Z."/>
            <person name="Kiezun A."/>
            <person name="Zhu Y."/>
            <person name="Chen Y."/>
            <person name="Kryukov G.V."/>
            <person name="Zhang Q."/>
            <person name="Peshkin L."/>
            <person name="Yang L."/>
            <person name="Bronson R.T."/>
            <person name="Buffenstein R."/>
            <person name="Wang B."/>
            <person name="Han C."/>
            <person name="Li Q."/>
            <person name="Chen L."/>
            <person name="Zhao W."/>
            <person name="Sunyaev S.R."/>
            <person name="Park T.J."/>
            <person name="Zhang G."/>
            <person name="Wang J."/>
            <person name="Gladyshev V.N."/>
        </authorList>
    </citation>
    <scope>NUCLEOTIDE SEQUENCE [LARGE SCALE GENOMIC DNA]</scope>
</reference>
<dbReference type="InParanoid" id="G5AS26"/>
<feature type="domain" description="TFIIS central" evidence="2">
    <location>
        <begin position="1"/>
        <end position="34"/>
    </location>
</feature>
<protein>
    <submittedName>
        <fullName evidence="3">PHD finger protein 3</fullName>
    </submittedName>
</protein>
<feature type="compositionally biased region" description="Polar residues" evidence="1">
    <location>
        <begin position="87"/>
        <end position="97"/>
    </location>
</feature>
<dbReference type="InterPro" id="IPR003618">
    <property type="entry name" value="TFIIS_cen_dom"/>
</dbReference>
<dbReference type="AlphaFoldDB" id="G5AS26"/>
<sequence length="97" mass="11075">MSPEELASKELAAWRRRENRHTIEVIGKEQREVERRPITKITHKGEIEIDSDAPRKEQEAAMEIQEPTAGQSLKKPEGPENQREENGSMSADTTSQH</sequence>
<organism evidence="3 4">
    <name type="scientific">Heterocephalus glaber</name>
    <name type="common">Naked mole rat</name>
    <dbReference type="NCBI Taxonomy" id="10181"/>
    <lineage>
        <taxon>Eukaryota</taxon>
        <taxon>Metazoa</taxon>
        <taxon>Chordata</taxon>
        <taxon>Craniata</taxon>
        <taxon>Vertebrata</taxon>
        <taxon>Euteleostomi</taxon>
        <taxon>Mammalia</taxon>
        <taxon>Eutheria</taxon>
        <taxon>Euarchontoglires</taxon>
        <taxon>Glires</taxon>
        <taxon>Rodentia</taxon>
        <taxon>Hystricomorpha</taxon>
        <taxon>Bathyergidae</taxon>
        <taxon>Heterocephalus</taxon>
    </lineage>
</organism>
<gene>
    <name evidence="3" type="ORF">GW7_17322</name>
</gene>